<dbReference type="OrthoDB" id="25155at2157"/>
<dbReference type="KEGG" id="mbu:Mbur_0788"/>
<dbReference type="Gene3D" id="3.90.550.10">
    <property type="entry name" value="Spore Coat Polysaccharide Biosynthesis Protein SpsA, Chain A"/>
    <property type="match status" value="1"/>
</dbReference>
<dbReference type="RefSeq" id="WP_011498898.1">
    <property type="nucleotide sequence ID" value="NC_007955.1"/>
</dbReference>
<dbReference type="Proteomes" id="UP000001979">
    <property type="component" value="Chromosome"/>
</dbReference>
<evidence type="ECO:0000259" key="3">
    <source>
        <dbReference type="Pfam" id="PF00483"/>
    </source>
</evidence>
<dbReference type="HOGENOM" id="CLU_029499_5_0_2"/>
<proteinExistence type="predicted"/>
<dbReference type="SUPFAM" id="SSF53448">
    <property type="entry name" value="Nucleotide-diphospho-sugar transferases"/>
    <property type="match status" value="1"/>
</dbReference>
<evidence type="ECO:0000256" key="2">
    <source>
        <dbReference type="ARBA" id="ARBA00022695"/>
    </source>
</evidence>
<evidence type="ECO:0000313" key="4">
    <source>
        <dbReference type="EMBL" id="ABE51744.1"/>
    </source>
</evidence>
<dbReference type="STRING" id="259564.Mbur_0788"/>
<feature type="domain" description="Nucleotidyl transferase" evidence="3">
    <location>
        <begin position="16"/>
        <end position="127"/>
    </location>
</feature>
<dbReference type="GO" id="GO:0016779">
    <property type="term" value="F:nucleotidyltransferase activity"/>
    <property type="evidence" value="ECO:0007669"/>
    <property type="project" value="UniProtKB-KW"/>
</dbReference>
<evidence type="ECO:0000256" key="1">
    <source>
        <dbReference type="ARBA" id="ARBA00022679"/>
    </source>
</evidence>
<keyword evidence="5" id="KW-1185">Reference proteome</keyword>
<evidence type="ECO:0000313" key="5">
    <source>
        <dbReference type="Proteomes" id="UP000001979"/>
    </source>
</evidence>
<dbReference type="PANTHER" id="PTHR43584">
    <property type="entry name" value="NUCLEOTIDYL TRANSFERASE"/>
    <property type="match status" value="1"/>
</dbReference>
<dbReference type="InterPro" id="IPR029044">
    <property type="entry name" value="Nucleotide-diphossugar_trans"/>
</dbReference>
<keyword evidence="2" id="KW-0548">Nucleotidyltransferase</keyword>
<protein>
    <submittedName>
        <fullName evidence="4">CTP: phosphocholine cytidylytransferase</fullName>
    </submittedName>
</protein>
<dbReference type="EMBL" id="CP000300">
    <property type="protein sequence ID" value="ABE51744.1"/>
    <property type="molecule type" value="Genomic_DNA"/>
</dbReference>
<dbReference type="InterPro" id="IPR050065">
    <property type="entry name" value="GlmU-like"/>
</dbReference>
<reference evidence="5" key="1">
    <citation type="journal article" date="2009" name="ISME J.">
        <title>The genome sequence of the psychrophilic archaeon, Methanococcoides burtonii: the role of genome evolution in cold adaptation.</title>
        <authorList>
            <person name="Allen M.A."/>
            <person name="Lauro F.M."/>
            <person name="Williams T.J."/>
            <person name="Burg D."/>
            <person name="Siddiqui K.S."/>
            <person name="De Francisci D."/>
            <person name="Chong K.W."/>
            <person name="Pilak O."/>
            <person name="Chew H.H."/>
            <person name="De Maere M.Z."/>
            <person name="Ting L."/>
            <person name="Katrib M."/>
            <person name="Ng C."/>
            <person name="Sowers K.R."/>
            <person name="Galperin M.Y."/>
            <person name="Anderson I.J."/>
            <person name="Ivanova N."/>
            <person name="Dalin E."/>
            <person name="Martinez M."/>
            <person name="Lapidus A."/>
            <person name="Hauser L."/>
            <person name="Land M."/>
            <person name="Thomas T."/>
            <person name="Cavicchioli R."/>
        </authorList>
    </citation>
    <scope>NUCLEOTIDE SEQUENCE [LARGE SCALE GENOMIC DNA]</scope>
    <source>
        <strain evidence="5">DSM 6242 / NBRC 107633 / OCM 468 / ACE-M</strain>
    </source>
</reference>
<dbReference type="CDD" id="cd02523">
    <property type="entry name" value="PC_cytidylyltransferase"/>
    <property type="match status" value="1"/>
</dbReference>
<keyword evidence="1" id="KW-0808">Transferase</keyword>
<accession>Q12XT2</accession>
<name>Q12XT2_METBU</name>
<dbReference type="InterPro" id="IPR005835">
    <property type="entry name" value="NTP_transferase_dom"/>
</dbReference>
<sequence>MNSDHSNSGNGAITTALLLAAGKGSRLYPLTQNSPKCLTMVHEASILERLVINLKKQGFKRLVVVTGFQEKCIRDFLETRACGMEIEFIISPLYATTNNIYSLWMARDIINEPFLLIESDLVFDESLLDEMRSPDKIAVARMEPWLNGSTVTVNSSQNVKKFHTGIAEALDEIRYKTVNIYSFSLSSWHRITERLDKYISAGRVNDYYETVFAEMVADDSLDLKTVSFDSKRWYEIDTVADLAKAETLF</sequence>
<dbReference type="PANTHER" id="PTHR43584:SF8">
    <property type="entry name" value="N-ACETYLMURAMATE ALPHA-1-PHOSPHATE URIDYLYLTRANSFERASE"/>
    <property type="match status" value="1"/>
</dbReference>
<organism evidence="4 5">
    <name type="scientific">Methanococcoides burtonii (strain DSM 6242 / NBRC 107633 / OCM 468 / ACE-M)</name>
    <dbReference type="NCBI Taxonomy" id="259564"/>
    <lineage>
        <taxon>Archaea</taxon>
        <taxon>Methanobacteriati</taxon>
        <taxon>Methanobacteriota</taxon>
        <taxon>Stenosarchaea group</taxon>
        <taxon>Methanomicrobia</taxon>
        <taxon>Methanosarcinales</taxon>
        <taxon>Methanosarcinaceae</taxon>
        <taxon>Methanococcoides</taxon>
    </lineage>
</organism>
<gene>
    <name evidence="4" type="ordered locus">Mbur_0788</name>
</gene>
<dbReference type="Pfam" id="PF00483">
    <property type="entry name" value="NTP_transferase"/>
    <property type="match status" value="1"/>
</dbReference>
<dbReference type="AlphaFoldDB" id="Q12XT2"/>
<dbReference type="GeneID" id="3996693"/>